<feature type="compositionally biased region" description="Basic and acidic residues" evidence="1">
    <location>
        <begin position="116"/>
        <end position="151"/>
    </location>
</feature>
<dbReference type="EMBL" id="SMCO01000001">
    <property type="protein sequence ID" value="TCV90469.1"/>
    <property type="molecule type" value="Genomic_DNA"/>
</dbReference>
<dbReference type="SUPFAM" id="SSF110997">
    <property type="entry name" value="Sporulation related repeat"/>
    <property type="match status" value="1"/>
</dbReference>
<keyword evidence="5" id="KW-1185">Reference proteome</keyword>
<dbReference type="OrthoDB" id="8563804at2"/>
<evidence type="ECO:0000256" key="2">
    <source>
        <dbReference type="SAM" id="Phobius"/>
    </source>
</evidence>
<feature type="compositionally biased region" description="Low complexity" evidence="1">
    <location>
        <begin position="81"/>
        <end position="95"/>
    </location>
</feature>
<gene>
    <name evidence="4" type="ORF">EDC63_101442</name>
</gene>
<dbReference type="PROSITE" id="PS51724">
    <property type="entry name" value="SPOR"/>
    <property type="match status" value="1"/>
</dbReference>
<sequence>MAQSITDEEIQLKKRARRRLVGAIALVLIVVIFLPMVLDNEPKPVSQDIAIHIPSRDGTDFSSNTVPTQDKPALEAPPPSVEVQAPVAEPEPVAPSKHLAPPVKAVEAKPTPKPVQKAEAKSPKAEVVHKPEPVHKAEPVHKSEPVHKAESSTKASSGFVVQLGAFSNLDNAKQRQSKLSSIGVKFYTETLKTPTGAKLRVRAGPFATRQDAEKLQEKLKAAGIQDGIIAEMKE</sequence>
<feature type="transmembrane region" description="Helical" evidence="2">
    <location>
        <begin position="20"/>
        <end position="38"/>
    </location>
</feature>
<comment type="caution">
    <text evidence="4">The sequence shown here is derived from an EMBL/GenBank/DDBJ whole genome shotgun (WGS) entry which is preliminary data.</text>
</comment>
<dbReference type="Pfam" id="PF05036">
    <property type="entry name" value="SPOR"/>
    <property type="match status" value="1"/>
</dbReference>
<proteinExistence type="predicted"/>
<evidence type="ECO:0000256" key="1">
    <source>
        <dbReference type="SAM" id="MobiDB-lite"/>
    </source>
</evidence>
<dbReference type="InterPro" id="IPR007730">
    <property type="entry name" value="SPOR-like_dom"/>
</dbReference>
<dbReference type="GO" id="GO:0032153">
    <property type="term" value="C:cell division site"/>
    <property type="evidence" value="ECO:0007669"/>
    <property type="project" value="TreeGrafter"/>
</dbReference>
<dbReference type="Gene3D" id="3.30.70.1070">
    <property type="entry name" value="Sporulation related repeat"/>
    <property type="match status" value="1"/>
</dbReference>
<keyword evidence="2" id="KW-1133">Transmembrane helix</keyword>
<dbReference type="PANTHER" id="PTHR38687:SF1">
    <property type="entry name" value="CELL DIVISION PROTEIN DEDD"/>
    <property type="match status" value="1"/>
</dbReference>
<dbReference type="AlphaFoldDB" id="A0A4V2W340"/>
<dbReference type="RefSeq" id="WP_124947595.1">
    <property type="nucleotide sequence ID" value="NZ_BHVT01000073.1"/>
</dbReference>
<dbReference type="PANTHER" id="PTHR38687">
    <property type="entry name" value="CELL DIVISION PROTEIN DEDD-RELATED"/>
    <property type="match status" value="1"/>
</dbReference>
<protein>
    <submittedName>
        <fullName evidence="4">DedD protein</fullName>
    </submittedName>
</protein>
<feature type="domain" description="SPOR" evidence="3">
    <location>
        <begin position="153"/>
        <end position="232"/>
    </location>
</feature>
<dbReference type="Proteomes" id="UP000295367">
    <property type="component" value="Unassembled WGS sequence"/>
</dbReference>
<evidence type="ECO:0000313" key="4">
    <source>
        <dbReference type="EMBL" id="TCV90469.1"/>
    </source>
</evidence>
<dbReference type="GO" id="GO:0030428">
    <property type="term" value="C:cell septum"/>
    <property type="evidence" value="ECO:0007669"/>
    <property type="project" value="TreeGrafter"/>
</dbReference>
<dbReference type="InterPro" id="IPR036680">
    <property type="entry name" value="SPOR-like_sf"/>
</dbReference>
<reference evidence="4 5" key="1">
    <citation type="submission" date="2019-03" db="EMBL/GenBank/DDBJ databases">
        <title>Genomic Encyclopedia of Type Strains, Phase IV (KMG-IV): sequencing the most valuable type-strain genomes for metagenomic binning, comparative biology and taxonomic classification.</title>
        <authorList>
            <person name="Goeker M."/>
        </authorList>
    </citation>
    <scope>NUCLEOTIDE SEQUENCE [LARGE SCALE GENOMIC DNA]</scope>
    <source>
        <strain evidence="4 5">DSM 100309</strain>
    </source>
</reference>
<evidence type="ECO:0000259" key="3">
    <source>
        <dbReference type="PROSITE" id="PS51724"/>
    </source>
</evidence>
<organism evidence="4 5">
    <name type="scientific">Sulfurirhabdus autotrophica</name>
    <dbReference type="NCBI Taxonomy" id="1706046"/>
    <lineage>
        <taxon>Bacteria</taxon>
        <taxon>Pseudomonadati</taxon>
        <taxon>Pseudomonadota</taxon>
        <taxon>Betaproteobacteria</taxon>
        <taxon>Nitrosomonadales</taxon>
        <taxon>Sulfuricellaceae</taxon>
        <taxon>Sulfurirhabdus</taxon>
    </lineage>
</organism>
<feature type="region of interest" description="Disordered" evidence="1">
    <location>
        <begin position="54"/>
        <end position="156"/>
    </location>
</feature>
<accession>A0A4V2W340</accession>
<keyword evidence="2" id="KW-0472">Membrane</keyword>
<dbReference type="InterPro" id="IPR052521">
    <property type="entry name" value="Cell_div_SPOR-domain"/>
</dbReference>
<name>A0A4V2W340_9PROT</name>
<evidence type="ECO:0000313" key="5">
    <source>
        <dbReference type="Proteomes" id="UP000295367"/>
    </source>
</evidence>
<dbReference type="GO" id="GO:0032506">
    <property type="term" value="P:cytokinetic process"/>
    <property type="evidence" value="ECO:0007669"/>
    <property type="project" value="TreeGrafter"/>
</dbReference>
<keyword evidence="2" id="KW-0812">Transmembrane</keyword>
<dbReference type="GO" id="GO:0042834">
    <property type="term" value="F:peptidoglycan binding"/>
    <property type="evidence" value="ECO:0007669"/>
    <property type="project" value="InterPro"/>
</dbReference>